<dbReference type="RefSeq" id="WP_219067357.1">
    <property type="nucleotide sequence ID" value="NZ_CAJUXY010000018.1"/>
</dbReference>
<sequence length="62" mass="6471">MSFTHTGIPPIDMASALFTSVPTMMEELFDNEMAAGDPVAAFGDPVALLEGLAPLMLVGAIF</sequence>
<accession>A0ABY4QQ55</accession>
<keyword evidence="2" id="KW-1185">Reference proteome</keyword>
<gene>
    <name evidence="1" type="ORF">M5I08_09300</name>
</gene>
<reference evidence="1" key="1">
    <citation type="submission" date="2022-05" db="EMBL/GenBank/DDBJ databases">
        <title>A methanotrophic Mycobacterium dominates a cave microbial ecosystem.</title>
        <authorList>
            <person name="Van Spanning R.J.M."/>
            <person name="Guan Q."/>
            <person name="Melkonian C."/>
            <person name="Gallant J."/>
            <person name="Polerecky L."/>
            <person name="Flot J.-F."/>
            <person name="Brandt B.W."/>
            <person name="Braster M."/>
            <person name="Iturbe Espinoza P."/>
            <person name="Aerts J."/>
            <person name="Meima-Franke M."/>
            <person name="Piersma S.R."/>
            <person name="Bunduc C."/>
            <person name="Ummels R."/>
            <person name="Pain A."/>
            <person name="Fleming E.J."/>
            <person name="van der Wel N."/>
            <person name="Gherman V.D."/>
            <person name="Sarbu S.M."/>
            <person name="Bodelier P.L.E."/>
            <person name="Bitter W."/>
        </authorList>
    </citation>
    <scope>NUCLEOTIDE SEQUENCE</scope>
    <source>
        <strain evidence="1">Sulfur Cave</strain>
    </source>
</reference>
<organism evidence="1 2">
    <name type="scientific">Candidatus Mycobacterium methanotrophicum</name>
    <dbReference type="NCBI Taxonomy" id="2943498"/>
    <lineage>
        <taxon>Bacteria</taxon>
        <taxon>Bacillati</taxon>
        <taxon>Actinomycetota</taxon>
        <taxon>Actinomycetes</taxon>
        <taxon>Mycobacteriales</taxon>
        <taxon>Mycobacteriaceae</taxon>
        <taxon>Mycobacterium</taxon>
    </lineage>
</organism>
<dbReference type="EMBL" id="CP097320">
    <property type="protein sequence ID" value="UQX12413.1"/>
    <property type="molecule type" value="Genomic_DNA"/>
</dbReference>
<name>A0ABY4QQ55_9MYCO</name>
<evidence type="ECO:0000313" key="1">
    <source>
        <dbReference type="EMBL" id="UQX12413.1"/>
    </source>
</evidence>
<evidence type="ECO:0000313" key="2">
    <source>
        <dbReference type="Proteomes" id="UP001056610"/>
    </source>
</evidence>
<dbReference type="Proteomes" id="UP001056610">
    <property type="component" value="Chromosome"/>
</dbReference>
<proteinExistence type="predicted"/>
<protein>
    <submittedName>
        <fullName evidence="1">Uncharacterized protein</fullName>
    </submittedName>
</protein>